<dbReference type="InterPro" id="IPR011009">
    <property type="entry name" value="Kinase-like_dom_sf"/>
</dbReference>
<dbReference type="Pfam" id="PF00069">
    <property type="entry name" value="Pkinase"/>
    <property type="match status" value="1"/>
</dbReference>
<dbReference type="AlphaFoldDB" id="A0A7J7KN75"/>
<dbReference type="OrthoDB" id="5794026at2759"/>
<keyword evidence="5" id="KW-0418">Kinase</keyword>
<dbReference type="InterPro" id="IPR000719">
    <property type="entry name" value="Prot_kinase_dom"/>
</dbReference>
<evidence type="ECO:0000256" key="3">
    <source>
        <dbReference type="ARBA" id="ARBA00022679"/>
    </source>
</evidence>
<feature type="domain" description="Protein kinase" evidence="8">
    <location>
        <begin position="56"/>
        <end position="340"/>
    </location>
</feature>
<gene>
    <name evidence="9" type="ORF">EB796_002072</name>
</gene>
<keyword evidence="3" id="KW-0808">Transferase</keyword>
<dbReference type="InterPro" id="IPR050205">
    <property type="entry name" value="CDPK_Ser/Thr_kinases"/>
</dbReference>
<dbReference type="EMBL" id="VXIV02000229">
    <property type="protein sequence ID" value="KAF6039612.1"/>
    <property type="molecule type" value="Genomic_DNA"/>
</dbReference>
<keyword evidence="4" id="KW-0547">Nucleotide-binding</keyword>
<dbReference type="Proteomes" id="UP000593567">
    <property type="component" value="Unassembled WGS sequence"/>
</dbReference>
<dbReference type="PROSITE" id="PS00108">
    <property type="entry name" value="PROTEIN_KINASE_ST"/>
    <property type="match status" value="1"/>
</dbReference>
<dbReference type="SMART" id="SM00220">
    <property type="entry name" value="S_TKc"/>
    <property type="match status" value="1"/>
</dbReference>
<dbReference type="FunFam" id="3.30.200.20:FF:000093">
    <property type="entry name" value="Putative map kinase-interacting serine/threonine-protein kinase 1"/>
    <property type="match status" value="1"/>
</dbReference>
<evidence type="ECO:0000256" key="5">
    <source>
        <dbReference type="ARBA" id="ARBA00022777"/>
    </source>
</evidence>
<evidence type="ECO:0000256" key="1">
    <source>
        <dbReference type="ARBA" id="ARBA00006692"/>
    </source>
</evidence>
<feature type="region of interest" description="Disordered" evidence="7">
    <location>
        <begin position="428"/>
        <end position="462"/>
    </location>
</feature>
<accession>A0A7J7KN75</accession>
<keyword evidence="6" id="KW-0067">ATP-binding</keyword>
<dbReference type="InterPro" id="IPR008271">
    <property type="entry name" value="Ser/Thr_kinase_AS"/>
</dbReference>
<dbReference type="Gene3D" id="3.30.200.20">
    <property type="entry name" value="Phosphorylase Kinase, domain 1"/>
    <property type="match status" value="1"/>
</dbReference>
<evidence type="ECO:0000313" key="10">
    <source>
        <dbReference type="Proteomes" id="UP000593567"/>
    </source>
</evidence>
<keyword evidence="2" id="KW-0723">Serine/threonine-protein kinase</keyword>
<dbReference type="SUPFAM" id="SSF56112">
    <property type="entry name" value="Protein kinase-like (PK-like)"/>
    <property type="match status" value="1"/>
</dbReference>
<dbReference type="PANTHER" id="PTHR24349">
    <property type="entry name" value="SERINE/THREONINE-PROTEIN KINASE"/>
    <property type="match status" value="1"/>
</dbReference>
<evidence type="ECO:0000256" key="2">
    <source>
        <dbReference type="ARBA" id="ARBA00022527"/>
    </source>
</evidence>
<keyword evidence="10" id="KW-1185">Reference proteome</keyword>
<name>A0A7J7KN75_BUGNE</name>
<sequence length="462" mass="52252">MRDYRSIEQIKPKSERHGTAGVELCAPIDIPSSKIRKARRKRRSRPAVERFHDLYESTGELLGQGSQGAVQCYRSKTTGAEFAVKIINKTLDYNRSKILKEIDIFHHCQGHKNILQLNEFYEEDEHFYLVFNKLKGGKILIRSNQQAGHFTEAEASQVIKELAEALEFLHHKGIAHRDLKPENILCELEDSVTPVRICDFDLGNAIVLEQESPVTTPELSTPVGSMEYMAPEVVDAWVGDAFSYNKKCDIWSLGIILYTLLCGYPPFYAICGRGCGWERGESCKVCQDMLFNKIQEGVFEFPQQEWHHISSNAKSLIEHMLVRDPMDRYSANDILQHPWVSGPAPPTSLDTPRILNHSSSTQLLDTFAENAMAFNRMMLSQITISESRSSGISVNSTSSNPFFTPSPNQSTSFIFGSFSDHEIDDGISFQEYSDNKKESPKPALKLSLPSSKLAQRRRSQHI</sequence>
<comment type="caution">
    <text evidence="9">The sequence shown here is derived from an EMBL/GenBank/DDBJ whole genome shotgun (WGS) entry which is preliminary data.</text>
</comment>
<comment type="similarity">
    <text evidence="1">Belongs to the protein kinase superfamily. CAMK Ser/Thr protein kinase family.</text>
</comment>
<evidence type="ECO:0000256" key="7">
    <source>
        <dbReference type="SAM" id="MobiDB-lite"/>
    </source>
</evidence>
<dbReference type="GO" id="GO:0004674">
    <property type="term" value="F:protein serine/threonine kinase activity"/>
    <property type="evidence" value="ECO:0007669"/>
    <property type="project" value="UniProtKB-KW"/>
</dbReference>
<organism evidence="9 10">
    <name type="scientific">Bugula neritina</name>
    <name type="common">Brown bryozoan</name>
    <name type="synonym">Sertularia neritina</name>
    <dbReference type="NCBI Taxonomy" id="10212"/>
    <lineage>
        <taxon>Eukaryota</taxon>
        <taxon>Metazoa</taxon>
        <taxon>Spiralia</taxon>
        <taxon>Lophotrochozoa</taxon>
        <taxon>Bryozoa</taxon>
        <taxon>Gymnolaemata</taxon>
        <taxon>Cheilostomatida</taxon>
        <taxon>Flustrina</taxon>
        <taxon>Buguloidea</taxon>
        <taxon>Bugulidae</taxon>
        <taxon>Bugula</taxon>
    </lineage>
</organism>
<reference evidence="9" key="1">
    <citation type="submission" date="2020-06" db="EMBL/GenBank/DDBJ databases">
        <title>Draft genome of Bugula neritina, a colonial animal packing powerful symbionts and potential medicines.</title>
        <authorList>
            <person name="Rayko M."/>
        </authorList>
    </citation>
    <scope>NUCLEOTIDE SEQUENCE [LARGE SCALE GENOMIC DNA]</scope>
    <source>
        <strain evidence="9">Kwan_BN1</strain>
    </source>
</reference>
<proteinExistence type="inferred from homology"/>
<feature type="compositionally biased region" description="Low complexity" evidence="7">
    <location>
        <begin position="441"/>
        <end position="453"/>
    </location>
</feature>
<evidence type="ECO:0000256" key="4">
    <source>
        <dbReference type="ARBA" id="ARBA00022741"/>
    </source>
</evidence>
<dbReference type="Gene3D" id="1.10.510.10">
    <property type="entry name" value="Transferase(Phosphotransferase) domain 1"/>
    <property type="match status" value="1"/>
</dbReference>
<protein>
    <submittedName>
        <fullName evidence="9">MKNK1</fullName>
    </submittedName>
</protein>
<evidence type="ECO:0000313" key="9">
    <source>
        <dbReference type="EMBL" id="KAF6039612.1"/>
    </source>
</evidence>
<dbReference type="GO" id="GO:0005524">
    <property type="term" value="F:ATP binding"/>
    <property type="evidence" value="ECO:0007669"/>
    <property type="project" value="UniProtKB-KW"/>
</dbReference>
<evidence type="ECO:0000259" key="8">
    <source>
        <dbReference type="PROSITE" id="PS50011"/>
    </source>
</evidence>
<dbReference type="PROSITE" id="PS50011">
    <property type="entry name" value="PROTEIN_KINASE_DOM"/>
    <property type="match status" value="1"/>
</dbReference>
<evidence type="ECO:0000256" key="6">
    <source>
        <dbReference type="ARBA" id="ARBA00022840"/>
    </source>
</evidence>